<dbReference type="Proteomes" id="UP000321353">
    <property type="component" value="Chromosome"/>
</dbReference>
<keyword evidence="3" id="KW-1185">Reference proteome</keyword>
<sequence>MPDVNGDVLLSPAEHSAGILSQTNPKHSKAET</sequence>
<feature type="region of interest" description="Disordered" evidence="1">
    <location>
        <begin position="1"/>
        <end position="32"/>
    </location>
</feature>
<gene>
    <name evidence="2" type="ORF">Mal15_38060</name>
</gene>
<evidence type="ECO:0000256" key="1">
    <source>
        <dbReference type="SAM" id="MobiDB-lite"/>
    </source>
</evidence>
<name>A0A5B9MIG6_9BACT</name>
<protein>
    <submittedName>
        <fullName evidence="2">Uncharacterized protein</fullName>
    </submittedName>
</protein>
<dbReference type="KEGG" id="smam:Mal15_38060"/>
<proteinExistence type="predicted"/>
<dbReference type="AlphaFoldDB" id="A0A5B9MIG6"/>
<evidence type="ECO:0000313" key="3">
    <source>
        <dbReference type="Proteomes" id="UP000321353"/>
    </source>
</evidence>
<evidence type="ECO:0000313" key="2">
    <source>
        <dbReference type="EMBL" id="QEF99740.1"/>
    </source>
</evidence>
<reference evidence="2 3" key="1">
    <citation type="submission" date="2019-02" db="EMBL/GenBank/DDBJ databases">
        <title>Planctomycetal bacteria perform biofilm scaping via a novel small molecule.</title>
        <authorList>
            <person name="Jeske O."/>
            <person name="Boedeker C."/>
            <person name="Wiegand S."/>
            <person name="Breitling P."/>
            <person name="Kallscheuer N."/>
            <person name="Jogler M."/>
            <person name="Rohde M."/>
            <person name="Petersen J."/>
            <person name="Medema M.H."/>
            <person name="Surup F."/>
            <person name="Jogler C."/>
        </authorList>
    </citation>
    <scope>NUCLEOTIDE SEQUENCE [LARGE SCALE GENOMIC DNA]</scope>
    <source>
        <strain evidence="2 3">Mal15</strain>
    </source>
</reference>
<organism evidence="2 3">
    <name type="scientific">Stieleria maiorica</name>
    <dbReference type="NCBI Taxonomy" id="2795974"/>
    <lineage>
        <taxon>Bacteria</taxon>
        <taxon>Pseudomonadati</taxon>
        <taxon>Planctomycetota</taxon>
        <taxon>Planctomycetia</taxon>
        <taxon>Pirellulales</taxon>
        <taxon>Pirellulaceae</taxon>
        <taxon>Stieleria</taxon>
    </lineage>
</organism>
<accession>A0A5B9MIG6</accession>
<dbReference type="EMBL" id="CP036264">
    <property type="protein sequence ID" value="QEF99740.1"/>
    <property type="molecule type" value="Genomic_DNA"/>
</dbReference>